<dbReference type="HOGENOM" id="CLU_1459954_0_0_9"/>
<evidence type="ECO:0000313" key="2">
    <source>
        <dbReference type="EMBL" id="AFC31204.1"/>
    </source>
</evidence>
<evidence type="ECO:0000313" key="3">
    <source>
        <dbReference type="Proteomes" id="UP000007523"/>
    </source>
</evidence>
<feature type="compositionally biased region" description="Gly residues" evidence="1">
    <location>
        <begin position="61"/>
        <end position="80"/>
    </location>
</feature>
<proteinExistence type="predicted"/>
<feature type="region of interest" description="Disordered" evidence="1">
    <location>
        <begin position="37"/>
        <end position="86"/>
    </location>
</feature>
<dbReference type="EMBL" id="CP003235">
    <property type="protein sequence ID" value="AFC31204.1"/>
    <property type="molecule type" value="Genomic_DNA"/>
</dbReference>
<dbReference type="KEGG" id="pmq:PM3016_4440"/>
<dbReference type="AlphaFoldDB" id="H6NQ13"/>
<gene>
    <name evidence="2" type="ORF">PM3016_4440</name>
</gene>
<dbReference type="Proteomes" id="UP000007523">
    <property type="component" value="Chromosome"/>
</dbReference>
<sequence length="185" mass="18684">MIIFHTRTLEEKGRKTYGRQPPHLPAAAPDALLYLYRPDDTPARGTASEPEESRSVRSAVGGPGSAVHRGGGAAVGGGGRPDAAAPARPLSLCREAVRYRDGLLLGALRLPGNVESGRGPCGLPSLTGAADVGQSVHGPAAAVRGPCGYRAWGAPPAAAAPPRGPTPLRSVLERTAAVHGAAASA</sequence>
<keyword evidence="3" id="KW-1185">Reference proteome</keyword>
<evidence type="ECO:0000256" key="1">
    <source>
        <dbReference type="SAM" id="MobiDB-lite"/>
    </source>
</evidence>
<dbReference type="STRING" id="1116391.PM3016_4440"/>
<reference evidence="2 3" key="1">
    <citation type="journal article" date="2012" name="J. Bacteriol.">
        <title>Complete Genome Sequence of Paenibacillus mucilaginosus 3016, a Bacterium Functional as Microbial Fertilizer.</title>
        <authorList>
            <person name="Ma M."/>
            <person name="Wang Z."/>
            <person name="Li L."/>
            <person name="Jiang X."/>
            <person name="Guan D."/>
            <person name="Cao F."/>
            <person name="Chen H."/>
            <person name="Wang X."/>
            <person name="Shen D."/>
            <person name="Du B."/>
            <person name="Li J."/>
        </authorList>
    </citation>
    <scope>NUCLEOTIDE SEQUENCE [LARGE SCALE GENOMIC DNA]</scope>
    <source>
        <strain evidence="2 3">3016</strain>
    </source>
</reference>
<organism evidence="2 3">
    <name type="scientific">Paenibacillus mucilaginosus 3016</name>
    <dbReference type="NCBI Taxonomy" id="1116391"/>
    <lineage>
        <taxon>Bacteria</taxon>
        <taxon>Bacillati</taxon>
        <taxon>Bacillota</taxon>
        <taxon>Bacilli</taxon>
        <taxon>Bacillales</taxon>
        <taxon>Paenibacillaceae</taxon>
        <taxon>Paenibacillus</taxon>
    </lineage>
</organism>
<protein>
    <submittedName>
        <fullName evidence="2">Uncharacterized protein</fullName>
    </submittedName>
</protein>
<name>H6NQ13_9BACL</name>
<accession>H6NQ13</accession>